<dbReference type="InParanoid" id="E4XAW4"/>
<gene>
    <name evidence="2" type="ORF">GSOID_T00005713001</name>
</gene>
<protein>
    <submittedName>
        <fullName evidence="2">Uncharacterized protein</fullName>
    </submittedName>
</protein>
<dbReference type="InterPro" id="IPR016024">
    <property type="entry name" value="ARM-type_fold"/>
</dbReference>
<proteinExistence type="predicted"/>
<dbReference type="AlphaFoldDB" id="E4XAW4"/>
<keyword evidence="3" id="KW-1185">Reference proteome</keyword>
<dbReference type="EMBL" id="FN653033">
    <property type="protein sequence ID" value="CBY08873.1"/>
    <property type="molecule type" value="Genomic_DNA"/>
</dbReference>
<dbReference type="GO" id="GO:0002244">
    <property type="term" value="P:hematopoietic progenitor cell differentiation"/>
    <property type="evidence" value="ECO:0007669"/>
    <property type="project" value="TreeGrafter"/>
</dbReference>
<dbReference type="PANTHER" id="PTHR22895:SF0">
    <property type="entry name" value="ARMADILLO REPEAT-CONTAINING PROTEIN 6"/>
    <property type="match status" value="1"/>
</dbReference>
<name>E4XAW4_OIKDI</name>
<dbReference type="PANTHER" id="PTHR22895">
    <property type="entry name" value="ARMADILLO REPEAT-CONTAINING PROTEIN 6"/>
    <property type="match status" value="1"/>
</dbReference>
<organism evidence="2">
    <name type="scientific">Oikopleura dioica</name>
    <name type="common">Tunicate</name>
    <dbReference type="NCBI Taxonomy" id="34765"/>
    <lineage>
        <taxon>Eukaryota</taxon>
        <taxon>Metazoa</taxon>
        <taxon>Chordata</taxon>
        <taxon>Tunicata</taxon>
        <taxon>Appendicularia</taxon>
        <taxon>Copelata</taxon>
        <taxon>Oikopleuridae</taxon>
        <taxon>Oikopleura</taxon>
    </lineage>
</organism>
<dbReference type="OrthoDB" id="449062at2759"/>
<reference evidence="2" key="1">
    <citation type="journal article" date="2010" name="Science">
        <title>Plasticity of animal genome architecture unmasked by rapid evolution of a pelagic tunicate.</title>
        <authorList>
            <person name="Denoeud F."/>
            <person name="Henriet S."/>
            <person name="Mungpakdee S."/>
            <person name="Aury J.M."/>
            <person name="Da Silva C."/>
            <person name="Brinkmann H."/>
            <person name="Mikhaleva J."/>
            <person name="Olsen L.C."/>
            <person name="Jubin C."/>
            <person name="Canestro C."/>
            <person name="Bouquet J.M."/>
            <person name="Danks G."/>
            <person name="Poulain J."/>
            <person name="Campsteijn C."/>
            <person name="Adamski M."/>
            <person name="Cross I."/>
            <person name="Yadetie F."/>
            <person name="Muffato M."/>
            <person name="Louis A."/>
            <person name="Butcher S."/>
            <person name="Tsagkogeorga G."/>
            <person name="Konrad A."/>
            <person name="Singh S."/>
            <person name="Jensen M.F."/>
            <person name="Cong E.H."/>
            <person name="Eikeseth-Otteraa H."/>
            <person name="Noel B."/>
            <person name="Anthouard V."/>
            <person name="Porcel B.M."/>
            <person name="Kachouri-Lafond R."/>
            <person name="Nishino A."/>
            <person name="Ugolini M."/>
            <person name="Chourrout P."/>
            <person name="Nishida H."/>
            <person name="Aasland R."/>
            <person name="Huzurbazar S."/>
            <person name="Westhof E."/>
            <person name="Delsuc F."/>
            <person name="Lehrach H."/>
            <person name="Reinhardt R."/>
            <person name="Weissenbach J."/>
            <person name="Roy S.W."/>
            <person name="Artiguenave F."/>
            <person name="Postlethwait J.H."/>
            <person name="Manak J.R."/>
            <person name="Thompson E.M."/>
            <person name="Jaillon O."/>
            <person name="Du Pasquier L."/>
            <person name="Boudinot P."/>
            <person name="Liberles D.A."/>
            <person name="Volff J.N."/>
            <person name="Philippe H."/>
            <person name="Lenhard B."/>
            <person name="Roest Crollius H."/>
            <person name="Wincker P."/>
            <person name="Chourrout D."/>
        </authorList>
    </citation>
    <scope>NUCLEOTIDE SEQUENCE [LARGE SCALE GENOMIC DNA]</scope>
</reference>
<sequence>MAEDQVKVVLNIKQETFDAYVRENIDDLEMDADEAVQDAIDTCKLQGGNLYFVIKKNVEEDGRHLILHLVDNFIASPTKETLEDLQKECKEFEPRHYSTDFYKAHQKIMDKIKTSDGDEKTCLIRGLSVIIRGQPDWINSFMMFEIRSMAEAWASLEDKSKSWEFVAALARLVKHASENHEENRCAMMTEGIQGLLCKVLHPDHDISDEFENAILSTCSMFQAQLVDDDHRSQGSQAHQRAKTFVTDHNLLEHSIRLAEKLLQKNKKSCSNRLLTLISTLLVSNDFCNDAANLNCGELAVNLIREAPEEGERVKACLNLIKALIGNDEVKHKMTTQLKVHEDVIGALMRHFSEPNVALAALRSVTALTLRTPECAKEIVKMDGADAIVNAINAHTKSKAITRAGLMAVRNCVVRAPELRKPFLVLHIEIIANEALKNHKLDEAKACLRDLGCEVDLKCIWTGSNKKLERGTTDRLKEMDIG</sequence>
<evidence type="ECO:0000313" key="3">
    <source>
        <dbReference type="Proteomes" id="UP000001307"/>
    </source>
</evidence>
<keyword evidence="1" id="KW-0677">Repeat</keyword>
<accession>E4XAW4</accession>
<dbReference type="InterPro" id="IPR011989">
    <property type="entry name" value="ARM-like"/>
</dbReference>
<dbReference type="SUPFAM" id="SSF48371">
    <property type="entry name" value="ARM repeat"/>
    <property type="match status" value="1"/>
</dbReference>
<evidence type="ECO:0000256" key="1">
    <source>
        <dbReference type="ARBA" id="ARBA00022737"/>
    </source>
</evidence>
<evidence type="ECO:0000313" key="2">
    <source>
        <dbReference type="EMBL" id="CBY08873.1"/>
    </source>
</evidence>
<dbReference type="Proteomes" id="UP000001307">
    <property type="component" value="Unassembled WGS sequence"/>
</dbReference>
<dbReference type="Gene3D" id="1.25.10.10">
    <property type="entry name" value="Leucine-rich Repeat Variant"/>
    <property type="match status" value="1"/>
</dbReference>
<dbReference type="FunCoup" id="E4XAW4">
    <property type="interactions" value="266"/>
</dbReference>